<organism evidence="2 3">
    <name type="scientific">Paramicrobacterium chengjingii</name>
    <dbReference type="NCBI Taxonomy" id="2769067"/>
    <lineage>
        <taxon>Bacteria</taxon>
        <taxon>Bacillati</taxon>
        <taxon>Actinomycetota</taxon>
        <taxon>Actinomycetes</taxon>
        <taxon>Micrococcales</taxon>
        <taxon>Microbacteriaceae</taxon>
        <taxon>Paramicrobacterium</taxon>
    </lineage>
</organism>
<gene>
    <name evidence="2" type="ORF">HCR76_10425</name>
</gene>
<dbReference type="Pfam" id="PF12697">
    <property type="entry name" value="Abhydrolase_6"/>
    <property type="match status" value="1"/>
</dbReference>
<dbReference type="InterPro" id="IPR050228">
    <property type="entry name" value="Carboxylesterase_BioH"/>
</dbReference>
<dbReference type="Proteomes" id="UP000662814">
    <property type="component" value="Chromosome"/>
</dbReference>
<dbReference type="InterPro" id="IPR029058">
    <property type="entry name" value="AB_hydrolase_fold"/>
</dbReference>
<dbReference type="InterPro" id="IPR000073">
    <property type="entry name" value="AB_hydrolase_1"/>
</dbReference>
<reference evidence="2 3" key="1">
    <citation type="submission" date="2020-12" db="EMBL/GenBank/DDBJ databases">
        <title>Microbacterium sp. HY060.</title>
        <authorList>
            <person name="Zhou J."/>
        </authorList>
    </citation>
    <scope>NUCLEOTIDE SEQUENCE [LARGE SCALE GENOMIC DNA]</scope>
    <source>
        <strain evidence="2 3">HY60</strain>
    </source>
</reference>
<dbReference type="Gene3D" id="3.40.50.1820">
    <property type="entry name" value="alpha/beta hydrolase"/>
    <property type="match status" value="1"/>
</dbReference>
<sequence length="309" mass="32815">MANTAQSTDEFRFRAEEAAEFGIPLPLIPAIRVHDVDDDGRRLGVIRYGTGTPDVVFLHGAALNAHTWDATAASLAAPAIAVDLPGHGDSEWRDDADYRPASVSAALAPVVDRLSGRHILVGQSLGGLAAALLAAHDSATTGLLLVDITPDVSKEAASPVATFLAGPHDFATRDEIVDGARAAGIGVSRESVARGVALNTRRRDDGRVVFSHHLAHLGGLQPSLTSDRTRLWNALESLSVPVWLVRAQRGFVDDALTQAFSAHLPDSRVIEIDTGHNVQEDDPVALARIVAEMSGTCNTRITTERTTLE</sequence>
<keyword evidence="3" id="KW-1185">Reference proteome</keyword>
<feature type="domain" description="AB hydrolase-1" evidence="1">
    <location>
        <begin position="55"/>
        <end position="288"/>
    </location>
</feature>
<keyword evidence="2" id="KW-0378">Hydrolase</keyword>
<name>A0ABX6YER9_9MICO</name>
<evidence type="ECO:0000313" key="2">
    <source>
        <dbReference type="EMBL" id="QPZ37268.1"/>
    </source>
</evidence>
<dbReference type="RefSeq" id="WP_166992423.1">
    <property type="nucleotide sequence ID" value="NZ_CP061169.1"/>
</dbReference>
<evidence type="ECO:0000259" key="1">
    <source>
        <dbReference type="Pfam" id="PF12697"/>
    </source>
</evidence>
<protein>
    <submittedName>
        <fullName evidence="2">Alpha/beta hydrolase</fullName>
    </submittedName>
</protein>
<dbReference type="PANTHER" id="PTHR43194">
    <property type="entry name" value="HYDROLASE ALPHA/BETA FOLD FAMILY"/>
    <property type="match status" value="1"/>
</dbReference>
<dbReference type="GO" id="GO:0016787">
    <property type="term" value="F:hydrolase activity"/>
    <property type="evidence" value="ECO:0007669"/>
    <property type="project" value="UniProtKB-KW"/>
</dbReference>
<evidence type="ECO:0000313" key="3">
    <source>
        <dbReference type="Proteomes" id="UP000662814"/>
    </source>
</evidence>
<dbReference type="PANTHER" id="PTHR43194:SF2">
    <property type="entry name" value="PEROXISOMAL MEMBRANE PROTEIN LPX1"/>
    <property type="match status" value="1"/>
</dbReference>
<dbReference type="EMBL" id="CP061169">
    <property type="protein sequence ID" value="QPZ37268.1"/>
    <property type="molecule type" value="Genomic_DNA"/>
</dbReference>
<proteinExistence type="predicted"/>
<dbReference type="SUPFAM" id="SSF53474">
    <property type="entry name" value="alpha/beta-Hydrolases"/>
    <property type="match status" value="1"/>
</dbReference>
<accession>A0ABX6YER9</accession>